<dbReference type="InterPro" id="IPR028349">
    <property type="entry name" value="PafC-like"/>
</dbReference>
<dbReference type="Gene3D" id="1.10.10.10">
    <property type="entry name" value="Winged helix-like DNA-binding domain superfamily/Winged helix DNA-binding domain"/>
    <property type="match status" value="1"/>
</dbReference>
<keyword evidence="1" id="KW-0805">Transcription regulation</keyword>
<dbReference type="InterPro" id="IPR013196">
    <property type="entry name" value="HTH_11"/>
</dbReference>
<dbReference type="PROSITE" id="PS51000">
    <property type="entry name" value="HTH_DEOR_2"/>
    <property type="match status" value="1"/>
</dbReference>
<dbReference type="Pfam" id="PF25583">
    <property type="entry name" value="WCX"/>
    <property type="match status" value="1"/>
</dbReference>
<reference evidence="4" key="1">
    <citation type="submission" date="2019-10" db="EMBL/GenBank/DDBJ databases">
        <title>Description of Paenibacillus glebae sp. nov.</title>
        <authorList>
            <person name="Carlier A."/>
            <person name="Qi S."/>
        </authorList>
    </citation>
    <scope>NUCLEOTIDE SEQUENCE</scope>
    <source>
        <strain evidence="4">LMG 31456</strain>
    </source>
</reference>
<evidence type="ECO:0000259" key="3">
    <source>
        <dbReference type="PROSITE" id="PS51000"/>
    </source>
</evidence>
<dbReference type="GO" id="GO:0003700">
    <property type="term" value="F:DNA-binding transcription factor activity"/>
    <property type="evidence" value="ECO:0007669"/>
    <property type="project" value="InterPro"/>
</dbReference>
<organism evidence="4 5">
    <name type="scientific">Paenibacillus foliorum</name>
    <dbReference type="NCBI Taxonomy" id="2654974"/>
    <lineage>
        <taxon>Bacteria</taxon>
        <taxon>Bacillati</taxon>
        <taxon>Bacillota</taxon>
        <taxon>Bacilli</taxon>
        <taxon>Bacillales</taxon>
        <taxon>Paenibacillaceae</taxon>
        <taxon>Paenibacillus</taxon>
    </lineage>
</organism>
<proteinExistence type="predicted"/>
<dbReference type="EMBL" id="WHOD01000009">
    <property type="protein sequence ID" value="NOU92060.1"/>
    <property type="molecule type" value="Genomic_DNA"/>
</dbReference>
<dbReference type="Pfam" id="PF13280">
    <property type="entry name" value="WYL"/>
    <property type="match status" value="1"/>
</dbReference>
<evidence type="ECO:0000313" key="4">
    <source>
        <dbReference type="EMBL" id="NOU92060.1"/>
    </source>
</evidence>
<dbReference type="InterPro" id="IPR026881">
    <property type="entry name" value="WYL_dom"/>
</dbReference>
<dbReference type="PANTHER" id="PTHR34580:SF1">
    <property type="entry name" value="PROTEIN PAFC"/>
    <property type="match status" value="1"/>
</dbReference>
<dbReference type="InterPro" id="IPR036390">
    <property type="entry name" value="WH_DNA-bd_sf"/>
</dbReference>
<dbReference type="PANTHER" id="PTHR34580">
    <property type="match status" value="1"/>
</dbReference>
<evidence type="ECO:0000313" key="5">
    <source>
        <dbReference type="Proteomes" id="UP000641588"/>
    </source>
</evidence>
<dbReference type="Pfam" id="PF08279">
    <property type="entry name" value="HTH_11"/>
    <property type="match status" value="1"/>
</dbReference>
<dbReference type="Proteomes" id="UP000641588">
    <property type="component" value="Unassembled WGS sequence"/>
</dbReference>
<keyword evidence="2" id="KW-0804">Transcription</keyword>
<dbReference type="InterPro" id="IPR036388">
    <property type="entry name" value="WH-like_DNA-bd_sf"/>
</dbReference>
<dbReference type="PIRSF" id="PIRSF016838">
    <property type="entry name" value="PafC"/>
    <property type="match status" value="1"/>
</dbReference>
<keyword evidence="5" id="KW-1185">Reference proteome</keyword>
<dbReference type="SUPFAM" id="SSF46785">
    <property type="entry name" value="Winged helix' DNA-binding domain"/>
    <property type="match status" value="1"/>
</dbReference>
<dbReference type="InterPro" id="IPR051534">
    <property type="entry name" value="CBASS_pafABC_assoc_protein"/>
</dbReference>
<gene>
    <name evidence="4" type="ORF">GC093_02260</name>
</gene>
<dbReference type="AlphaFoldDB" id="A0A972GL66"/>
<feature type="domain" description="HTH deoR-type" evidence="3">
    <location>
        <begin position="1"/>
        <end position="47"/>
    </location>
</feature>
<sequence>MLLLNRKRVSAGELAERFEISLRTVYRDLESLNQAGIPIVSFAGASGGYEIMNQYRLERQFLSMEELQSIIVALRGVRSTLEEQDIGSLMDKVGTLVARSEHSAMNDMSQQLLIDLNPWQGGEADKEKLAVLRSAIGQTRIIRFSYTSSQGDPSERFCEPMGVVLKGYVWYLYGFCKLREDYRIFRLSRIEQLTVTPDVFQRKPQTLEQLDYRWNRKGDRANVRLVLLIQPRMKARVQDYFNPEQIVTQPDGMLRVTSVQPEEPWLYGMLLSYGADLRILEPDSVRQAVLVEAQKIVQMYELTLT</sequence>
<accession>A0A972GL66</accession>
<dbReference type="InterPro" id="IPR001034">
    <property type="entry name" value="DeoR_HTH"/>
</dbReference>
<dbReference type="InterPro" id="IPR057727">
    <property type="entry name" value="WCX_dom"/>
</dbReference>
<name>A0A972GL66_9BACL</name>
<protein>
    <submittedName>
        <fullName evidence="4">WYL domain-containing protein</fullName>
    </submittedName>
</protein>
<evidence type="ECO:0000256" key="2">
    <source>
        <dbReference type="ARBA" id="ARBA00023163"/>
    </source>
</evidence>
<evidence type="ECO:0000256" key="1">
    <source>
        <dbReference type="ARBA" id="ARBA00023015"/>
    </source>
</evidence>
<comment type="caution">
    <text evidence="4">The sequence shown here is derived from an EMBL/GenBank/DDBJ whole genome shotgun (WGS) entry which is preliminary data.</text>
</comment>
<dbReference type="PROSITE" id="PS52050">
    <property type="entry name" value="WYL"/>
    <property type="match status" value="1"/>
</dbReference>